<accession>A0AAE1GP81</accession>
<gene>
    <name evidence="2" type="ORF">Pcinc_000590</name>
</gene>
<name>A0AAE1GP81_PETCI</name>
<organism evidence="2 3">
    <name type="scientific">Petrolisthes cinctipes</name>
    <name type="common">Flat porcelain crab</name>
    <dbReference type="NCBI Taxonomy" id="88211"/>
    <lineage>
        <taxon>Eukaryota</taxon>
        <taxon>Metazoa</taxon>
        <taxon>Ecdysozoa</taxon>
        <taxon>Arthropoda</taxon>
        <taxon>Crustacea</taxon>
        <taxon>Multicrustacea</taxon>
        <taxon>Malacostraca</taxon>
        <taxon>Eumalacostraca</taxon>
        <taxon>Eucarida</taxon>
        <taxon>Decapoda</taxon>
        <taxon>Pleocyemata</taxon>
        <taxon>Anomura</taxon>
        <taxon>Galatheoidea</taxon>
        <taxon>Porcellanidae</taxon>
        <taxon>Petrolisthes</taxon>
    </lineage>
</organism>
<keyword evidence="3" id="KW-1185">Reference proteome</keyword>
<dbReference type="Proteomes" id="UP001286313">
    <property type="component" value="Unassembled WGS sequence"/>
</dbReference>
<dbReference type="AlphaFoldDB" id="A0AAE1GP81"/>
<sequence>MNFLYIHVFGLLSSAAPAVSVKRLLDIDSIILKGGKATIRDFGSPVKTSIHTRTAVAFLGFAENMLHLNSHVLEQMDIDPNNKYLERVAISLEHWCDSVFFFYFSFVLFHRFSMIKKIDLDECVRLIMGQAHLHVNKARASRLVRMANAGSVFAKYEVSDHVICFKSDINIGEEEKEGEEEGEDASSTDATLSGANVSYPHLLGLPYAIQRALGLPVDRLSPLRPR</sequence>
<evidence type="ECO:0000313" key="3">
    <source>
        <dbReference type="Proteomes" id="UP001286313"/>
    </source>
</evidence>
<comment type="caution">
    <text evidence="2">The sequence shown here is derived from an EMBL/GenBank/DDBJ whole genome shotgun (WGS) entry which is preliminary data.</text>
</comment>
<keyword evidence="1" id="KW-0732">Signal</keyword>
<proteinExistence type="predicted"/>
<reference evidence="2" key="1">
    <citation type="submission" date="2023-10" db="EMBL/GenBank/DDBJ databases">
        <title>Genome assemblies of two species of porcelain crab, Petrolisthes cinctipes and Petrolisthes manimaculis (Anomura: Porcellanidae).</title>
        <authorList>
            <person name="Angst P."/>
        </authorList>
    </citation>
    <scope>NUCLEOTIDE SEQUENCE</scope>
    <source>
        <strain evidence="2">PB745_01</strain>
        <tissue evidence="2">Gill</tissue>
    </source>
</reference>
<protein>
    <submittedName>
        <fullName evidence="2">Uncharacterized protein</fullName>
    </submittedName>
</protein>
<evidence type="ECO:0000313" key="2">
    <source>
        <dbReference type="EMBL" id="KAK3895667.1"/>
    </source>
</evidence>
<evidence type="ECO:0000256" key="1">
    <source>
        <dbReference type="SAM" id="SignalP"/>
    </source>
</evidence>
<dbReference type="EMBL" id="JAWQEG010000033">
    <property type="protein sequence ID" value="KAK3895667.1"/>
    <property type="molecule type" value="Genomic_DNA"/>
</dbReference>
<feature type="chain" id="PRO_5042125069" evidence="1">
    <location>
        <begin position="19"/>
        <end position="226"/>
    </location>
</feature>
<feature type="signal peptide" evidence="1">
    <location>
        <begin position="1"/>
        <end position="18"/>
    </location>
</feature>